<protein>
    <submittedName>
        <fullName evidence="3">Uncharacterized protein</fullName>
    </submittedName>
</protein>
<gene>
    <name evidence="3" type="ORF">SAMN05428964_105314</name>
</gene>
<dbReference type="Proteomes" id="UP000219068">
    <property type="component" value="Unassembled WGS sequence"/>
</dbReference>
<dbReference type="EMBL" id="OBMM01000005">
    <property type="protein sequence ID" value="SOC27225.1"/>
    <property type="molecule type" value="Genomic_DNA"/>
</dbReference>
<dbReference type="RefSeq" id="WP_097052866.1">
    <property type="nucleotide sequence ID" value="NZ_OBMM01000005.1"/>
</dbReference>
<dbReference type="AlphaFoldDB" id="A0A285TXE7"/>
<evidence type="ECO:0000313" key="3">
    <source>
        <dbReference type="EMBL" id="SOC27225.1"/>
    </source>
</evidence>
<sequence length="278" mass="30119">MTLPWSRKKETIEKETRKRAPLSVAYGFVETDDRKAAIAVAKGYIFKRIDALSICYYAVARFDTGYLWEIHEGGAGVSYLPSVVRLLAENPGSKVWVPCGERVFEILLRGNKPLCLLLPAAQGEYAVKNGIQAEEKGKMSRYENRGLVLFSVGLTVFLASAALCAATGAGVWNARIPSIVDRPLKLQSAPHFQWKSLSGLAEQGLYVDKLEYRAGKWSIITKKFPEPVAENEPVSLGDTSNNGATEDDGVEARGSGPGTLSVPGQVEVNTPGIVGGME</sequence>
<accession>A0A285TXE7</accession>
<keyword evidence="2" id="KW-0812">Transmembrane</keyword>
<name>A0A285TXE7_9PROT</name>
<evidence type="ECO:0000256" key="1">
    <source>
        <dbReference type="SAM" id="MobiDB-lite"/>
    </source>
</evidence>
<feature type="region of interest" description="Disordered" evidence="1">
    <location>
        <begin position="230"/>
        <end position="278"/>
    </location>
</feature>
<feature type="transmembrane region" description="Helical" evidence="2">
    <location>
        <begin position="146"/>
        <end position="172"/>
    </location>
</feature>
<keyword evidence="2" id="KW-0472">Membrane</keyword>
<keyword evidence="2" id="KW-1133">Transmembrane helix</keyword>
<proteinExistence type="predicted"/>
<organism evidence="3 4">
    <name type="scientific">Thalassospira xiamenensis</name>
    <dbReference type="NCBI Taxonomy" id="220697"/>
    <lineage>
        <taxon>Bacteria</taxon>
        <taxon>Pseudomonadati</taxon>
        <taxon>Pseudomonadota</taxon>
        <taxon>Alphaproteobacteria</taxon>
        <taxon>Rhodospirillales</taxon>
        <taxon>Thalassospiraceae</taxon>
        <taxon>Thalassospira</taxon>
    </lineage>
</organism>
<evidence type="ECO:0000256" key="2">
    <source>
        <dbReference type="SAM" id="Phobius"/>
    </source>
</evidence>
<reference evidence="3 4" key="1">
    <citation type="submission" date="2017-08" db="EMBL/GenBank/DDBJ databases">
        <authorList>
            <person name="de Groot N.N."/>
        </authorList>
    </citation>
    <scope>NUCLEOTIDE SEQUENCE [LARGE SCALE GENOMIC DNA]</scope>
    <source>
        <strain evidence="3 4">USBA 78</strain>
    </source>
</reference>
<evidence type="ECO:0000313" key="4">
    <source>
        <dbReference type="Proteomes" id="UP000219068"/>
    </source>
</evidence>